<organism evidence="1 2">
    <name type="scientific">Agrobacterium rosae</name>
    <dbReference type="NCBI Taxonomy" id="1972867"/>
    <lineage>
        <taxon>Bacteria</taxon>
        <taxon>Pseudomonadati</taxon>
        <taxon>Pseudomonadota</taxon>
        <taxon>Alphaproteobacteria</taxon>
        <taxon>Hyphomicrobiales</taxon>
        <taxon>Rhizobiaceae</taxon>
        <taxon>Rhizobium/Agrobacterium group</taxon>
        <taxon>Agrobacterium</taxon>
    </lineage>
</organism>
<dbReference type="AlphaFoldDB" id="A0AAE5S0S0"/>
<reference evidence="1 2" key="1">
    <citation type="journal article" date="2018" name="Syst. Appl. Microbiol.">
        <title>Agrobacterium rosae sp. nov., isolated from galls on different agricultural crops.</title>
        <authorList>
            <person name="Kuzmanovic N."/>
            <person name="Pulawska J."/>
            <person name="Smalla K."/>
            <person name="Nesme X."/>
        </authorList>
    </citation>
    <scope>NUCLEOTIDE SEQUENCE [LARGE SCALE GENOMIC DNA]</scope>
    <source>
        <strain evidence="1 2">NCPPB 1650</strain>
    </source>
</reference>
<evidence type="ECO:0000313" key="1">
    <source>
        <dbReference type="EMBL" id="POO53258.1"/>
    </source>
</evidence>
<evidence type="ECO:0000313" key="2">
    <source>
        <dbReference type="Proteomes" id="UP000237447"/>
    </source>
</evidence>
<protein>
    <submittedName>
        <fullName evidence="1">Uncharacterized protein</fullName>
    </submittedName>
</protein>
<dbReference type="Proteomes" id="UP000237447">
    <property type="component" value="Unassembled WGS sequence"/>
</dbReference>
<proteinExistence type="predicted"/>
<comment type="caution">
    <text evidence="1">The sequence shown here is derived from an EMBL/GenBank/DDBJ whole genome shotgun (WGS) entry which is preliminary data.</text>
</comment>
<gene>
    <name evidence="1" type="ORF">CPJ18_03095</name>
</gene>
<name>A0AAE5S0S0_9HYPH</name>
<dbReference type="EMBL" id="NXEJ01000002">
    <property type="protein sequence ID" value="POO53258.1"/>
    <property type="molecule type" value="Genomic_DNA"/>
</dbReference>
<sequence>MSSVAGQSNAAIPDMANGFARDDDDISILIRAAAVSTGQRIKKYYLFRIAAKTGGMAPPVA</sequence>
<accession>A0AAE5S0S0</accession>